<dbReference type="PANTHER" id="PTHR45982:SF4">
    <property type="entry name" value="PHR DOMAIN-CONTAINING PROTEIN"/>
    <property type="match status" value="1"/>
</dbReference>
<name>A0A397VBY4_9GLOM</name>
<dbReference type="InterPro" id="IPR009091">
    <property type="entry name" value="RCC1/BLIP-II"/>
</dbReference>
<evidence type="ECO:0000256" key="1">
    <source>
        <dbReference type="PROSITE-ProRule" id="PRU00235"/>
    </source>
</evidence>
<keyword evidence="4" id="KW-1185">Reference proteome</keyword>
<keyword evidence="2" id="KW-0732">Signal</keyword>
<dbReference type="AlphaFoldDB" id="A0A397VBY4"/>
<feature type="repeat" description="RCC1" evidence="1">
    <location>
        <begin position="166"/>
        <end position="238"/>
    </location>
</feature>
<dbReference type="Proteomes" id="UP000266673">
    <property type="component" value="Unassembled WGS sequence"/>
</dbReference>
<dbReference type="Pfam" id="PF13540">
    <property type="entry name" value="RCC1_2"/>
    <property type="match status" value="1"/>
</dbReference>
<dbReference type="Pfam" id="PF00415">
    <property type="entry name" value="RCC1"/>
    <property type="match status" value="1"/>
</dbReference>
<dbReference type="OrthoDB" id="5370059at2759"/>
<dbReference type="EMBL" id="QKWP01000442">
    <property type="protein sequence ID" value="RIB19980.1"/>
    <property type="molecule type" value="Genomic_DNA"/>
</dbReference>
<dbReference type="PANTHER" id="PTHR45982">
    <property type="entry name" value="REGULATOR OF CHROMOSOME CONDENSATION"/>
    <property type="match status" value="1"/>
</dbReference>
<feature type="chain" id="PRO_5017447518" evidence="2">
    <location>
        <begin position="21"/>
        <end position="398"/>
    </location>
</feature>
<dbReference type="PROSITE" id="PS50012">
    <property type="entry name" value="RCC1_3"/>
    <property type="match status" value="2"/>
</dbReference>
<dbReference type="InterPro" id="IPR051553">
    <property type="entry name" value="Ran_GTPase-activating"/>
</dbReference>
<sequence length="398" mass="44988">MAFVKFFSFLPILLVDKADASISFLVQRISGKSWFNFDEGALGRVTKSKENPNTTAENMPAYAQGLDDVVIVKVICGSNIMLALSDKGQLYAIGIFRVYRYFSKLCKINILTIIIPFTLNDNNRNTGFTSTINKQSIFVKYEPTFYLKIANIAIRENHVLVLTTNGYLYTFGYMDSCQLRRRISARKPNGGQNMEGQCDVESLNPIITSIRLEFFKNLLLRVNQISAGLYHTLVLLENGYIYSFGSTKDGQLSIGVSEGGRKSPVRINLDNCKYVATGDHHSIAVNKKNEVYKVYTWGFGETSALGNRNENSESLPFELKFEIGEILAIGGDNNFKEIKYQKMILDLKRYNGYDLEQDSANLITQIREELGTTNSTRNLYEDLYQILGAIRMLKQIAL</sequence>
<dbReference type="InterPro" id="IPR000408">
    <property type="entry name" value="Reg_chr_condens"/>
</dbReference>
<feature type="repeat" description="RCC1" evidence="1">
    <location>
        <begin position="239"/>
        <end position="288"/>
    </location>
</feature>
<proteinExistence type="predicted"/>
<organism evidence="3 4">
    <name type="scientific">Gigaspora rosea</name>
    <dbReference type="NCBI Taxonomy" id="44941"/>
    <lineage>
        <taxon>Eukaryota</taxon>
        <taxon>Fungi</taxon>
        <taxon>Fungi incertae sedis</taxon>
        <taxon>Mucoromycota</taxon>
        <taxon>Glomeromycotina</taxon>
        <taxon>Glomeromycetes</taxon>
        <taxon>Diversisporales</taxon>
        <taxon>Gigasporaceae</taxon>
        <taxon>Gigaspora</taxon>
    </lineage>
</organism>
<accession>A0A397VBY4</accession>
<evidence type="ECO:0000313" key="4">
    <source>
        <dbReference type="Proteomes" id="UP000266673"/>
    </source>
</evidence>
<feature type="signal peptide" evidence="2">
    <location>
        <begin position="1"/>
        <end position="20"/>
    </location>
</feature>
<evidence type="ECO:0000256" key="2">
    <source>
        <dbReference type="SAM" id="SignalP"/>
    </source>
</evidence>
<dbReference type="Gene3D" id="2.130.10.30">
    <property type="entry name" value="Regulator of chromosome condensation 1/beta-lactamase-inhibitor protein II"/>
    <property type="match status" value="2"/>
</dbReference>
<comment type="caution">
    <text evidence="3">The sequence shown here is derived from an EMBL/GenBank/DDBJ whole genome shotgun (WGS) entry which is preliminary data.</text>
</comment>
<dbReference type="SUPFAM" id="SSF50985">
    <property type="entry name" value="RCC1/BLIP-II"/>
    <property type="match status" value="1"/>
</dbReference>
<gene>
    <name evidence="3" type="ORF">C2G38_2180440</name>
</gene>
<protein>
    <submittedName>
        <fullName evidence="3">Regulator of chromosome condensation 1/beta-lactamase-inhibitor protein II</fullName>
    </submittedName>
</protein>
<dbReference type="PRINTS" id="PR00633">
    <property type="entry name" value="RCCNDNSATION"/>
</dbReference>
<dbReference type="STRING" id="44941.A0A397VBY4"/>
<reference evidence="3 4" key="1">
    <citation type="submission" date="2018-06" db="EMBL/GenBank/DDBJ databases">
        <title>Comparative genomics reveals the genomic features of Rhizophagus irregularis, R. cerebriforme, R. diaphanum and Gigaspora rosea, and their symbiotic lifestyle signature.</title>
        <authorList>
            <person name="Morin E."/>
            <person name="San Clemente H."/>
            <person name="Chen E.C.H."/>
            <person name="De La Providencia I."/>
            <person name="Hainaut M."/>
            <person name="Kuo A."/>
            <person name="Kohler A."/>
            <person name="Murat C."/>
            <person name="Tang N."/>
            <person name="Roy S."/>
            <person name="Loubradou J."/>
            <person name="Henrissat B."/>
            <person name="Grigoriev I.V."/>
            <person name="Corradi N."/>
            <person name="Roux C."/>
            <person name="Martin F.M."/>
        </authorList>
    </citation>
    <scope>NUCLEOTIDE SEQUENCE [LARGE SCALE GENOMIC DNA]</scope>
    <source>
        <strain evidence="3 4">DAOM 194757</strain>
    </source>
</reference>
<dbReference type="PROSITE" id="PS00626">
    <property type="entry name" value="RCC1_2"/>
    <property type="match status" value="1"/>
</dbReference>
<evidence type="ECO:0000313" key="3">
    <source>
        <dbReference type="EMBL" id="RIB19980.1"/>
    </source>
</evidence>